<dbReference type="InterPro" id="IPR017938">
    <property type="entry name" value="Riboflavin_synthase-like_b-brl"/>
</dbReference>
<comment type="cofactor">
    <cofactor evidence="1">
        <name>FAD</name>
        <dbReference type="ChEBI" id="CHEBI:57692"/>
    </cofactor>
</comment>
<dbReference type="GO" id="GO:0005829">
    <property type="term" value="C:cytosol"/>
    <property type="evidence" value="ECO:0007669"/>
    <property type="project" value="TreeGrafter"/>
</dbReference>
<evidence type="ECO:0000256" key="7">
    <source>
        <dbReference type="ARBA" id="ARBA00023797"/>
    </source>
</evidence>
<gene>
    <name evidence="9" type="ORF">EVEC_LOCUS4197</name>
</gene>
<evidence type="ECO:0000256" key="6">
    <source>
        <dbReference type="ARBA" id="ARBA00023002"/>
    </source>
</evidence>
<dbReference type="WBParaSite" id="EVEC_0000448901-mRNA-1">
    <property type="protein sequence ID" value="EVEC_0000448901-mRNA-1"/>
    <property type="gene ID" value="EVEC_0000448901"/>
</dbReference>
<evidence type="ECO:0000256" key="4">
    <source>
        <dbReference type="ARBA" id="ARBA00022827"/>
    </source>
</evidence>
<keyword evidence="10" id="KW-1185">Reference proteome</keyword>
<dbReference type="Gene3D" id="2.40.30.10">
    <property type="entry name" value="Translation factors"/>
    <property type="match status" value="1"/>
</dbReference>
<name>A0A0N4V371_ENTVE</name>
<dbReference type="Gene3D" id="3.40.50.80">
    <property type="entry name" value="Nucleotide-binding domain of ferredoxin-NADP reductase (FNR) module"/>
    <property type="match status" value="2"/>
</dbReference>
<dbReference type="InterPro" id="IPR001709">
    <property type="entry name" value="Flavoprot_Pyr_Nucl_cyt_Rdtase"/>
</dbReference>
<keyword evidence="2" id="KW-0285">Flavoprotein</keyword>
<proteinExistence type="predicted"/>
<dbReference type="PANTHER" id="PTHR19384:SF17">
    <property type="entry name" value="NADPH--CYTOCHROME P450 REDUCTASE"/>
    <property type="match status" value="1"/>
</dbReference>
<dbReference type="PANTHER" id="PTHR19384">
    <property type="entry name" value="NITRIC OXIDE SYNTHASE-RELATED"/>
    <property type="match status" value="1"/>
</dbReference>
<dbReference type="Pfam" id="PF00667">
    <property type="entry name" value="FAD_binding_1"/>
    <property type="match status" value="1"/>
</dbReference>
<protein>
    <recommendedName>
        <fullName evidence="7">NADPH--hemoprotein reductase</fullName>
        <ecNumber evidence="7">1.6.2.4</ecNumber>
    </recommendedName>
</protein>
<dbReference type="Proteomes" id="UP000274131">
    <property type="component" value="Unassembled WGS sequence"/>
</dbReference>
<dbReference type="GO" id="GO:0009725">
    <property type="term" value="P:response to hormone"/>
    <property type="evidence" value="ECO:0007669"/>
    <property type="project" value="TreeGrafter"/>
</dbReference>
<dbReference type="InterPro" id="IPR023173">
    <property type="entry name" value="NADPH_Cyt_P450_Rdtase_alpha"/>
</dbReference>
<dbReference type="OrthoDB" id="1856718at2759"/>
<evidence type="ECO:0000256" key="3">
    <source>
        <dbReference type="ARBA" id="ARBA00022643"/>
    </source>
</evidence>
<evidence type="ECO:0000256" key="2">
    <source>
        <dbReference type="ARBA" id="ARBA00022630"/>
    </source>
</evidence>
<keyword evidence="6" id="KW-0560">Oxidoreductase</keyword>
<keyword evidence="5" id="KW-0521">NADP</keyword>
<reference evidence="11" key="1">
    <citation type="submission" date="2017-02" db="UniProtKB">
        <authorList>
            <consortium name="WormBaseParasite"/>
        </authorList>
    </citation>
    <scope>IDENTIFICATION</scope>
</reference>
<sequence length="433" mass="49707">MYPAGTKPSSASELACKRQRGSLVSRVPTIMVCEYLRIKYNFFNINLLQLKYTGYSSPLTFNADSTIPFDQKNPVLGTVLVNRELHTPRSSRSCRHIEIQVDPRLRYEAGDHLGVFPSNDSELVEELGSLLNADMEQAFRLHSSKRHPFPCPCTVRTALTHYVDICAPVKSHVLKAIAEFAQDPDEKERLALLSTADEKGLAEYGQFIQNERRSIVDVLRHFSSCKPPVDYLLELLPRLQARYYSISSSPKYSPTTISITAVITRYRIGNRLIKGLCTNFLLKKKKDDKLPVFVRRSTMRLPHQINSPVIMIGPGTGFAPFRSFLQERKWQKEHEELEAYVKEGVLTELNLAFSRITDKKIYVQHKLWENREKIWKYLGSGAYVYVCGDARNMARDVQNTLLEIYTNVGGNENASKYQEELEKQRRYQADVWS</sequence>
<keyword evidence="4" id="KW-0274">FAD</keyword>
<dbReference type="FunFam" id="1.20.990.10:FF:000001">
    <property type="entry name" value="NADPH--cytochrome P450 reductase"/>
    <property type="match status" value="1"/>
</dbReference>
<dbReference type="SUPFAM" id="SSF63380">
    <property type="entry name" value="Riboflavin synthase domain-like"/>
    <property type="match status" value="1"/>
</dbReference>
<keyword evidence="3" id="KW-0288">FMN</keyword>
<evidence type="ECO:0000313" key="10">
    <source>
        <dbReference type="Proteomes" id="UP000274131"/>
    </source>
</evidence>
<dbReference type="PRINTS" id="PR00371">
    <property type="entry name" value="FPNCR"/>
</dbReference>
<dbReference type="SUPFAM" id="SSF52343">
    <property type="entry name" value="Ferredoxin reductase-like, C-terminal NADP-linked domain"/>
    <property type="match status" value="1"/>
</dbReference>
<dbReference type="STRING" id="51028.A0A0N4V371"/>
<dbReference type="InterPro" id="IPR017927">
    <property type="entry name" value="FAD-bd_FR_type"/>
</dbReference>
<dbReference type="InterPro" id="IPR039261">
    <property type="entry name" value="FNR_nucleotide-bd"/>
</dbReference>
<evidence type="ECO:0000313" key="11">
    <source>
        <dbReference type="WBParaSite" id="EVEC_0000448901-mRNA-1"/>
    </source>
</evidence>
<evidence type="ECO:0000259" key="8">
    <source>
        <dbReference type="PROSITE" id="PS51384"/>
    </source>
</evidence>
<dbReference type="Gene3D" id="1.20.990.10">
    <property type="entry name" value="NADPH-cytochrome p450 Reductase, Chain A, domain 3"/>
    <property type="match status" value="1"/>
</dbReference>
<dbReference type="InterPro" id="IPR003097">
    <property type="entry name" value="CysJ-like_FAD-binding"/>
</dbReference>
<organism evidence="11">
    <name type="scientific">Enterobius vermicularis</name>
    <name type="common">Human pinworm</name>
    <dbReference type="NCBI Taxonomy" id="51028"/>
    <lineage>
        <taxon>Eukaryota</taxon>
        <taxon>Metazoa</taxon>
        <taxon>Ecdysozoa</taxon>
        <taxon>Nematoda</taxon>
        <taxon>Chromadorea</taxon>
        <taxon>Rhabditida</taxon>
        <taxon>Spirurina</taxon>
        <taxon>Oxyuridomorpha</taxon>
        <taxon>Oxyuroidea</taxon>
        <taxon>Oxyuridae</taxon>
        <taxon>Enterobius</taxon>
    </lineage>
</organism>
<dbReference type="EMBL" id="UXUI01007793">
    <property type="protein sequence ID" value="VDD89446.1"/>
    <property type="molecule type" value="Genomic_DNA"/>
</dbReference>
<dbReference type="EC" id="1.6.2.4" evidence="7"/>
<dbReference type="AlphaFoldDB" id="A0A0N4V371"/>
<evidence type="ECO:0000313" key="9">
    <source>
        <dbReference type="EMBL" id="VDD89446.1"/>
    </source>
</evidence>
<dbReference type="GO" id="GO:0010181">
    <property type="term" value="F:FMN binding"/>
    <property type="evidence" value="ECO:0007669"/>
    <property type="project" value="TreeGrafter"/>
</dbReference>
<dbReference type="GO" id="GO:0003958">
    <property type="term" value="F:NADPH-hemoprotein reductase activity"/>
    <property type="evidence" value="ECO:0007669"/>
    <property type="project" value="UniProtKB-EC"/>
</dbReference>
<evidence type="ECO:0000256" key="1">
    <source>
        <dbReference type="ARBA" id="ARBA00001974"/>
    </source>
</evidence>
<evidence type="ECO:0000256" key="5">
    <source>
        <dbReference type="ARBA" id="ARBA00022857"/>
    </source>
</evidence>
<reference evidence="9 10" key="2">
    <citation type="submission" date="2018-10" db="EMBL/GenBank/DDBJ databases">
        <authorList>
            <consortium name="Pathogen Informatics"/>
        </authorList>
    </citation>
    <scope>NUCLEOTIDE SEQUENCE [LARGE SCALE GENOMIC DNA]</scope>
</reference>
<dbReference type="GO" id="GO:0050660">
    <property type="term" value="F:flavin adenine dinucleotide binding"/>
    <property type="evidence" value="ECO:0007669"/>
    <property type="project" value="TreeGrafter"/>
</dbReference>
<feature type="domain" description="FAD-binding FR-type" evidence="8">
    <location>
        <begin position="72"/>
        <end position="302"/>
    </location>
</feature>
<accession>A0A0N4V371</accession>
<dbReference type="PROSITE" id="PS51384">
    <property type="entry name" value="FAD_FR"/>
    <property type="match status" value="1"/>
</dbReference>